<feature type="compositionally biased region" description="Polar residues" evidence="1">
    <location>
        <begin position="14"/>
        <end position="36"/>
    </location>
</feature>
<dbReference type="EMBL" id="VSRR010006724">
    <property type="protein sequence ID" value="MPC45422.1"/>
    <property type="molecule type" value="Genomic_DNA"/>
</dbReference>
<sequence>MLLTRHLGTETKRGTANTEHCNTANMSLPNETTKPSALQHPQEMKAPHHGNTVLTKIETWLSKKNVIDKVKAH</sequence>
<organism evidence="2 3">
    <name type="scientific">Portunus trituberculatus</name>
    <name type="common">Swimming crab</name>
    <name type="synonym">Neptunus trituberculatus</name>
    <dbReference type="NCBI Taxonomy" id="210409"/>
    <lineage>
        <taxon>Eukaryota</taxon>
        <taxon>Metazoa</taxon>
        <taxon>Ecdysozoa</taxon>
        <taxon>Arthropoda</taxon>
        <taxon>Crustacea</taxon>
        <taxon>Multicrustacea</taxon>
        <taxon>Malacostraca</taxon>
        <taxon>Eumalacostraca</taxon>
        <taxon>Eucarida</taxon>
        <taxon>Decapoda</taxon>
        <taxon>Pleocyemata</taxon>
        <taxon>Brachyura</taxon>
        <taxon>Eubrachyura</taxon>
        <taxon>Portunoidea</taxon>
        <taxon>Portunidae</taxon>
        <taxon>Portuninae</taxon>
        <taxon>Portunus</taxon>
    </lineage>
</organism>
<evidence type="ECO:0000256" key="1">
    <source>
        <dbReference type="SAM" id="MobiDB-lite"/>
    </source>
</evidence>
<name>A0A5B7FG09_PORTR</name>
<dbReference type="AlphaFoldDB" id="A0A5B7FG09"/>
<comment type="caution">
    <text evidence="2">The sequence shown here is derived from an EMBL/GenBank/DDBJ whole genome shotgun (WGS) entry which is preliminary data.</text>
</comment>
<proteinExistence type="predicted"/>
<evidence type="ECO:0000313" key="3">
    <source>
        <dbReference type="Proteomes" id="UP000324222"/>
    </source>
</evidence>
<feature type="region of interest" description="Disordered" evidence="1">
    <location>
        <begin position="1"/>
        <end position="50"/>
    </location>
</feature>
<reference evidence="2 3" key="1">
    <citation type="submission" date="2019-05" db="EMBL/GenBank/DDBJ databases">
        <title>Another draft genome of Portunus trituberculatus and its Hox gene families provides insights of decapod evolution.</title>
        <authorList>
            <person name="Jeong J.-H."/>
            <person name="Song I."/>
            <person name="Kim S."/>
            <person name="Choi T."/>
            <person name="Kim D."/>
            <person name="Ryu S."/>
            <person name="Kim W."/>
        </authorList>
    </citation>
    <scope>NUCLEOTIDE SEQUENCE [LARGE SCALE GENOMIC DNA]</scope>
    <source>
        <tissue evidence="2">Muscle</tissue>
    </source>
</reference>
<gene>
    <name evidence="2" type="ORF">E2C01_039120</name>
</gene>
<evidence type="ECO:0000313" key="2">
    <source>
        <dbReference type="EMBL" id="MPC45422.1"/>
    </source>
</evidence>
<keyword evidence="3" id="KW-1185">Reference proteome</keyword>
<accession>A0A5B7FG09</accession>
<protein>
    <submittedName>
        <fullName evidence="2">Uncharacterized protein</fullName>
    </submittedName>
</protein>
<dbReference type="Proteomes" id="UP000324222">
    <property type="component" value="Unassembled WGS sequence"/>
</dbReference>